<accession>A0AB39HAM7</accession>
<protein>
    <submittedName>
        <fullName evidence="1">DUF484 family protein</fullName>
    </submittedName>
</protein>
<dbReference type="EMBL" id="CP162601">
    <property type="protein sequence ID" value="XDK25002.1"/>
    <property type="molecule type" value="Genomic_DNA"/>
</dbReference>
<evidence type="ECO:0000313" key="1">
    <source>
        <dbReference type="EMBL" id="XDK25002.1"/>
    </source>
</evidence>
<dbReference type="PANTHER" id="PTHR38765:SF1">
    <property type="entry name" value="DUF484 DOMAIN-CONTAINING PROTEIN"/>
    <property type="match status" value="1"/>
</dbReference>
<sequence length="232" mass="26554">MLESQEKSLFDASPLSSEQVAQYLLRHPEFFLKHPDIVDQIDIEVTGEGVFSLGQLQQRRQRQKILDLEAEIERLRDVASNNDKTFYQFMSLQTRLLECRSLDEVEAQLHALANHLGLQSYLQLFDHDKTSSLLSRDGFKRFAKQHLNGKSAYLGRLRNKDREGLFGKQSAPELGSYVVLPLRYQEQTLGILAFSSEDGGHFEPEMDTLFLDQLAGLVSHLLCVSLPMESRR</sequence>
<gene>
    <name evidence="1" type="ORF">AB0763_12755</name>
</gene>
<dbReference type="PANTHER" id="PTHR38765">
    <property type="entry name" value="DUF484 DOMAIN-CONTAINING PROTEIN"/>
    <property type="match status" value="1"/>
</dbReference>
<dbReference type="Gene3D" id="3.30.450.40">
    <property type="match status" value="1"/>
</dbReference>
<dbReference type="RefSeq" id="WP_306102310.1">
    <property type="nucleotide sequence ID" value="NZ_CP162601.1"/>
</dbReference>
<dbReference type="InterPro" id="IPR029016">
    <property type="entry name" value="GAF-like_dom_sf"/>
</dbReference>
<reference evidence="1" key="1">
    <citation type="submission" date="2024-07" db="EMBL/GenBank/DDBJ databases">
        <title>Genome Analysis of a Potential Novel Vibrio Species Secreting pH- and Thermo-stable Alginate Lyase and its Application in Producing Alginate Oligosaccharides.</title>
        <authorList>
            <person name="Huang H."/>
            <person name="Bao K."/>
        </authorList>
    </citation>
    <scope>NUCLEOTIDE SEQUENCE</scope>
    <source>
        <strain evidence="1">HB236076</strain>
    </source>
</reference>
<name>A0AB39HAM7_9VIBR</name>
<dbReference type="SUPFAM" id="SSF55781">
    <property type="entry name" value="GAF domain-like"/>
    <property type="match status" value="1"/>
</dbReference>
<dbReference type="AlphaFoldDB" id="A0AB39HAM7"/>
<dbReference type="KEGG" id="vih:AB0763_12755"/>
<dbReference type="Pfam" id="PF04340">
    <property type="entry name" value="DUF484"/>
    <property type="match status" value="1"/>
</dbReference>
<organism evidence="1">
    <name type="scientific">Vibrio sp. HB236076</name>
    <dbReference type="NCBI Taxonomy" id="3232307"/>
    <lineage>
        <taxon>Bacteria</taxon>
        <taxon>Pseudomonadati</taxon>
        <taxon>Pseudomonadota</taxon>
        <taxon>Gammaproteobacteria</taxon>
        <taxon>Vibrionales</taxon>
        <taxon>Vibrionaceae</taxon>
        <taxon>Vibrio</taxon>
    </lineage>
</organism>
<proteinExistence type="predicted"/>
<dbReference type="InterPro" id="IPR007435">
    <property type="entry name" value="DUF484"/>
</dbReference>